<dbReference type="Proteomes" id="UP000655225">
    <property type="component" value="Unassembled WGS sequence"/>
</dbReference>
<keyword evidence="5" id="KW-0804">Transcription</keyword>
<evidence type="ECO:0000259" key="8">
    <source>
        <dbReference type="Pfam" id="PF03732"/>
    </source>
</evidence>
<evidence type="ECO:0000259" key="10">
    <source>
        <dbReference type="Pfam" id="PF14244"/>
    </source>
</evidence>
<feature type="domain" description="Histone deacetylase complex subunit SAP30 Sin3 binding" evidence="9">
    <location>
        <begin position="193"/>
        <end position="232"/>
    </location>
</feature>
<proteinExistence type="inferred from homology"/>
<reference evidence="11 12" key="1">
    <citation type="submission" date="2020-04" db="EMBL/GenBank/DDBJ databases">
        <title>Plant Genome Project.</title>
        <authorList>
            <person name="Zhang R.-G."/>
        </authorList>
    </citation>
    <scope>NUCLEOTIDE SEQUENCE [LARGE SCALE GENOMIC DNA]</scope>
    <source>
        <strain evidence="11">YNK0</strain>
        <tissue evidence="11">Leaf</tissue>
    </source>
</reference>
<evidence type="ECO:0000256" key="6">
    <source>
        <dbReference type="ARBA" id="ARBA00023242"/>
    </source>
</evidence>
<dbReference type="InterPro" id="IPR029472">
    <property type="entry name" value="Copia-like_N"/>
</dbReference>
<keyword evidence="4" id="KW-0805">Transcription regulation</keyword>
<evidence type="ECO:0000313" key="11">
    <source>
        <dbReference type="EMBL" id="KAF8409906.1"/>
    </source>
</evidence>
<feature type="domain" description="Retrotransposon Copia-like N-terminal" evidence="10">
    <location>
        <begin position="307"/>
        <end position="353"/>
    </location>
</feature>
<gene>
    <name evidence="11" type="ORF">HHK36_002425</name>
</gene>
<dbReference type="PANTHER" id="PTHR13286:SF6">
    <property type="entry name" value="HISTONE DEACETYLASE COMPLEX SUBUNIT SAP30L-RELATED"/>
    <property type="match status" value="1"/>
</dbReference>
<keyword evidence="3" id="KW-0678">Repressor</keyword>
<evidence type="ECO:0000256" key="5">
    <source>
        <dbReference type="ARBA" id="ARBA00023163"/>
    </source>
</evidence>
<dbReference type="GO" id="GO:0006355">
    <property type="term" value="P:regulation of DNA-templated transcription"/>
    <property type="evidence" value="ECO:0007669"/>
    <property type="project" value="TreeGrafter"/>
</dbReference>
<organism evidence="11 12">
    <name type="scientific">Tetracentron sinense</name>
    <name type="common">Spur-leaf</name>
    <dbReference type="NCBI Taxonomy" id="13715"/>
    <lineage>
        <taxon>Eukaryota</taxon>
        <taxon>Viridiplantae</taxon>
        <taxon>Streptophyta</taxon>
        <taxon>Embryophyta</taxon>
        <taxon>Tracheophyta</taxon>
        <taxon>Spermatophyta</taxon>
        <taxon>Magnoliopsida</taxon>
        <taxon>Trochodendrales</taxon>
        <taxon>Trochodendraceae</taxon>
        <taxon>Tetracentron</taxon>
    </lineage>
</organism>
<dbReference type="Pfam" id="PF14244">
    <property type="entry name" value="Retrotran_gag_3"/>
    <property type="match status" value="1"/>
</dbReference>
<dbReference type="GO" id="GO:0003712">
    <property type="term" value="F:transcription coregulator activity"/>
    <property type="evidence" value="ECO:0007669"/>
    <property type="project" value="TreeGrafter"/>
</dbReference>
<dbReference type="AlphaFoldDB" id="A0A835DNC2"/>
<dbReference type="EMBL" id="JABCRI010000002">
    <property type="protein sequence ID" value="KAF8409906.1"/>
    <property type="molecule type" value="Genomic_DNA"/>
</dbReference>
<sequence length="464" mass="51900">MHDLAITLHAIYWSSGAPFFWLRIGGVRVEMLEAVESSVNGGFSQLHSCGDSSEEELSVLPRHTKVVVTGNNRTKSVLVGLQGVVKKAVGLGGWHWLVLTNGIEVKLQRNALSVLEAPTGNEEDDELECENMQWNGSDMASDDTQKSHRPRHRTQKSAGSSHKTMSRSLSCDSESKGSVSPAQGSTKVDLSKLEMTALWRYWRHFNLVDAIPNPSKEQLIDVVQRHFMSQVLEMVIWEPQDAYTSDNVDSIRDANIFTVYSQRSKEISLRTPFFLLQPYAMTESESQSNASLQDKSIPDSSNLFSLHHSDNPGTVLVSQHLIGDNYPTWNRAMSTALNAKNKYCFVDGSIDVPLPTSADFSAWKRCNDMVKSWLLNSLSQEISDSVIYASSAKEIWEDLQERFAQSNVPRIYQLRCDIALCTQESLSVAAYFTKLKTFWDELSSLISIPSCSCGSSKALQHYLQ</sequence>
<dbReference type="PANTHER" id="PTHR13286">
    <property type="entry name" value="SAP30"/>
    <property type="match status" value="1"/>
</dbReference>
<keyword evidence="6" id="KW-0539">Nucleus</keyword>
<feature type="region of interest" description="Disordered" evidence="7">
    <location>
        <begin position="135"/>
        <end position="186"/>
    </location>
</feature>
<dbReference type="InterPro" id="IPR038291">
    <property type="entry name" value="SAP30_C_sf"/>
</dbReference>
<evidence type="ECO:0000313" key="12">
    <source>
        <dbReference type="Proteomes" id="UP000655225"/>
    </source>
</evidence>
<evidence type="ECO:0000259" key="9">
    <source>
        <dbReference type="Pfam" id="PF13867"/>
    </source>
</evidence>
<accession>A0A835DNC2</accession>
<dbReference type="InterPro" id="IPR025718">
    <property type="entry name" value="SAP30_Sin3-bd"/>
</dbReference>
<feature type="domain" description="Retrotransposon gag" evidence="8">
    <location>
        <begin position="369"/>
        <end position="443"/>
    </location>
</feature>
<keyword evidence="12" id="KW-1185">Reference proteome</keyword>
<name>A0A835DNC2_TETSI</name>
<evidence type="ECO:0000256" key="3">
    <source>
        <dbReference type="ARBA" id="ARBA00022491"/>
    </source>
</evidence>
<comment type="similarity">
    <text evidence="2">Belongs to the SAP30 family.</text>
</comment>
<dbReference type="Pfam" id="PF03732">
    <property type="entry name" value="Retrotrans_gag"/>
    <property type="match status" value="1"/>
</dbReference>
<dbReference type="GO" id="GO:0000118">
    <property type="term" value="C:histone deacetylase complex"/>
    <property type="evidence" value="ECO:0007669"/>
    <property type="project" value="TreeGrafter"/>
</dbReference>
<comment type="subcellular location">
    <subcellularLocation>
        <location evidence="1">Nucleus</location>
    </subcellularLocation>
</comment>
<protein>
    <recommendedName>
        <fullName evidence="13">Histone deacetylase complex subunit SAP30 Sin3 binding domain-containing protein</fullName>
    </recommendedName>
</protein>
<dbReference type="Gene3D" id="6.10.160.20">
    <property type="match status" value="1"/>
</dbReference>
<dbReference type="InterPro" id="IPR024145">
    <property type="entry name" value="His_deAcase_SAP30/SAP30L"/>
</dbReference>
<evidence type="ECO:0000256" key="1">
    <source>
        <dbReference type="ARBA" id="ARBA00004123"/>
    </source>
</evidence>
<dbReference type="InterPro" id="IPR005162">
    <property type="entry name" value="Retrotrans_gag_dom"/>
</dbReference>
<dbReference type="OrthoDB" id="510958at2759"/>
<comment type="caution">
    <text evidence="11">The sequence shown here is derived from an EMBL/GenBank/DDBJ whole genome shotgun (WGS) entry which is preliminary data.</text>
</comment>
<evidence type="ECO:0000256" key="7">
    <source>
        <dbReference type="SAM" id="MobiDB-lite"/>
    </source>
</evidence>
<evidence type="ECO:0000256" key="4">
    <source>
        <dbReference type="ARBA" id="ARBA00023015"/>
    </source>
</evidence>
<dbReference type="Pfam" id="PF13867">
    <property type="entry name" value="SAP30_Sin3_bdg"/>
    <property type="match status" value="1"/>
</dbReference>
<evidence type="ECO:0008006" key="13">
    <source>
        <dbReference type="Google" id="ProtNLM"/>
    </source>
</evidence>
<feature type="compositionally biased region" description="Polar residues" evidence="7">
    <location>
        <begin position="156"/>
        <end position="186"/>
    </location>
</feature>
<evidence type="ECO:0000256" key="2">
    <source>
        <dbReference type="ARBA" id="ARBA00006283"/>
    </source>
</evidence>